<dbReference type="RefSeq" id="WP_008826627.1">
    <property type="nucleotide sequence ID" value="NZ_AFNU02000011.1"/>
</dbReference>
<evidence type="ECO:0000256" key="4">
    <source>
        <dbReference type="ARBA" id="ARBA00022475"/>
    </source>
</evidence>
<feature type="transmembrane region" description="Helical" evidence="9">
    <location>
        <begin position="94"/>
        <end position="119"/>
    </location>
</feature>
<dbReference type="Pfam" id="PF02632">
    <property type="entry name" value="BioY"/>
    <property type="match status" value="1"/>
</dbReference>
<feature type="transmembrane region" description="Helical" evidence="9">
    <location>
        <begin position="21"/>
        <end position="39"/>
    </location>
</feature>
<feature type="transmembrane region" description="Helical" evidence="9">
    <location>
        <begin position="69"/>
        <end position="88"/>
    </location>
</feature>
<dbReference type="PIRSF" id="PIRSF016661">
    <property type="entry name" value="BioY"/>
    <property type="match status" value="1"/>
</dbReference>
<dbReference type="EMBL" id="AFNU02000011">
    <property type="protein sequence ID" value="ERJ11442.1"/>
    <property type="molecule type" value="Genomic_DNA"/>
</dbReference>
<dbReference type="PANTHER" id="PTHR34295">
    <property type="entry name" value="BIOTIN TRANSPORTER BIOY"/>
    <property type="match status" value="1"/>
</dbReference>
<dbReference type="OrthoDB" id="9803495at2"/>
<evidence type="ECO:0000256" key="2">
    <source>
        <dbReference type="ARBA" id="ARBA00010692"/>
    </source>
</evidence>
<organism evidence="10 11">
    <name type="scientific">Haloplasma contractile SSD-17B</name>
    <dbReference type="NCBI Taxonomy" id="1033810"/>
    <lineage>
        <taxon>Bacteria</taxon>
        <taxon>Bacillati</taxon>
        <taxon>Mycoplasmatota</taxon>
        <taxon>Mollicutes</taxon>
        <taxon>Haloplasmatales</taxon>
        <taxon>Haloplasmataceae</taxon>
        <taxon>Haloplasma</taxon>
    </lineage>
</organism>
<proteinExistence type="inferred from homology"/>
<evidence type="ECO:0000256" key="7">
    <source>
        <dbReference type="ARBA" id="ARBA00023136"/>
    </source>
</evidence>
<evidence type="ECO:0000313" key="11">
    <source>
        <dbReference type="Proteomes" id="UP000005707"/>
    </source>
</evidence>
<dbReference type="GO" id="GO:0005886">
    <property type="term" value="C:plasma membrane"/>
    <property type="evidence" value="ECO:0007669"/>
    <property type="project" value="UniProtKB-SubCell"/>
</dbReference>
<keyword evidence="6 9" id="KW-1133">Transmembrane helix</keyword>
<feature type="transmembrane region" description="Helical" evidence="9">
    <location>
        <begin position="168"/>
        <end position="185"/>
    </location>
</feature>
<dbReference type="InParanoid" id="U2DSD4"/>
<reference evidence="10 11" key="1">
    <citation type="journal article" date="2011" name="J. Bacteriol.">
        <title>Genome sequence of Haloplasma contractile, an unusual contractile bacterium from a deep-sea anoxic brine lake.</title>
        <authorList>
            <person name="Antunes A."/>
            <person name="Alam I."/>
            <person name="El Dorry H."/>
            <person name="Siam R."/>
            <person name="Robertson A."/>
            <person name="Bajic V.B."/>
            <person name="Stingl U."/>
        </authorList>
    </citation>
    <scope>NUCLEOTIDE SEQUENCE [LARGE SCALE GENOMIC DNA]</scope>
    <source>
        <strain evidence="10 11">SSD-17B</strain>
    </source>
</reference>
<evidence type="ECO:0000256" key="8">
    <source>
        <dbReference type="PIRNR" id="PIRNR016661"/>
    </source>
</evidence>
<comment type="subcellular location">
    <subcellularLocation>
        <location evidence="1 8">Cell membrane</location>
        <topology evidence="1 8">Multi-pass membrane protein</topology>
    </subcellularLocation>
</comment>
<dbReference type="eggNOG" id="COG1268">
    <property type="taxonomic scope" value="Bacteria"/>
</dbReference>
<feature type="transmembrane region" description="Helical" evidence="9">
    <location>
        <begin position="45"/>
        <end position="64"/>
    </location>
</feature>
<accession>U2DSD4</accession>
<dbReference type="AlphaFoldDB" id="U2DSD4"/>
<gene>
    <name evidence="10" type="ORF">HLPCO_002564</name>
</gene>
<dbReference type="FunCoup" id="U2DSD4">
    <property type="interactions" value="106"/>
</dbReference>
<name>U2DSD4_9MOLU</name>
<evidence type="ECO:0000256" key="1">
    <source>
        <dbReference type="ARBA" id="ARBA00004651"/>
    </source>
</evidence>
<evidence type="ECO:0000256" key="3">
    <source>
        <dbReference type="ARBA" id="ARBA00022448"/>
    </source>
</evidence>
<dbReference type="Proteomes" id="UP000005707">
    <property type="component" value="Unassembled WGS sequence"/>
</dbReference>
<evidence type="ECO:0000256" key="6">
    <source>
        <dbReference type="ARBA" id="ARBA00022989"/>
    </source>
</evidence>
<dbReference type="PANTHER" id="PTHR34295:SF4">
    <property type="entry name" value="BIOTIN TRANSPORTER BIOY-RELATED"/>
    <property type="match status" value="1"/>
</dbReference>
<evidence type="ECO:0000313" key="10">
    <source>
        <dbReference type="EMBL" id="ERJ11442.1"/>
    </source>
</evidence>
<feature type="transmembrane region" description="Helical" evidence="9">
    <location>
        <begin position="131"/>
        <end position="162"/>
    </location>
</feature>
<sequence length="200" mass="21771">MEDLTKTSYSITYGNFTTKRMTFISLFTALTVVFTVIFPSIQLPFIPVPITLQTLVVILAGLLLRPTDAFISMSIYLCLGAIGLPVFANGNGGMSVLAGPTGGFLFAFPLAAFFISSATNVIDKKLQGNNYLYIGSILLTSIIFGIFLVYLIGAVGLSAYLGWTYKKAFLYTLAFVPVDLIKIALATSVKMSLKNYTFYK</sequence>
<dbReference type="Gene3D" id="1.10.1760.20">
    <property type="match status" value="1"/>
</dbReference>
<protein>
    <recommendedName>
        <fullName evidence="8">Biotin transporter</fullName>
    </recommendedName>
</protein>
<keyword evidence="7 8" id="KW-0472">Membrane</keyword>
<dbReference type="STRING" id="1033810.HLPCO_002564"/>
<keyword evidence="4 8" id="KW-1003">Cell membrane</keyword>
<reference evidence="10 11" key="2">
    <citation type="journal article" date="2013" name="PLoS ONE">
        <title>INDIGO - INtegrated Data Warehouse of MIcrobial GenOmes with Examples from the Red Sea Extremophiles.</title>
        <authorList>
            <person name="Alam I."/>
            <person name="Antunes A."/>
            <person name="Kamau A.A."/>
            <person name="Ba Alawi W."/>
            <person name="Kalkatawi M."/>
            <person name="Stingl U."/>
            <person name="Bajic V.B."/>
        </authorList>
    </citation>
    <scope>NUCLEOTIDE SEQUENCE [LARGE SCALE GENOMIC DNA]</scope>
    <source>
        <strain evidence="10 11">SSD-17B</strain>
    </source>
</reference>
<dbReference type="InterPro" id="IPR003784">
    <property type="entry name" value="BioY"/>
</dbReference>
<keyword evidence="11" id="KW-1185">Reference proteome</keyword>
<evidence type="ECO:0000256" key="9">
    <source>
        <dbReference type="SAM" id="Phobius"/>
    </source>
</evidence>
<dbReference type="GO" id="GO:0015225">
    <property type="term" value="F:biotin transmembrane transporter activity"/>
    <property type="evidence" value="ECO:0007669"/>
    <property type="project" value="UniProtKB-UniRule"/>
</dbReference>
<comment type="caution">
    <text evidence="10">The sequence shown here is derived from an EMBL/GenBank/DDBJ whole genome shotgun (WGS) entry which is preliminary data.</text>
</comment>
<keyword evidence="5 9" id="KW-0812">Transmembrane</keyword>
<keyword evidence="3 8" id="KW-0813">Transport</keyword>
<evidence type="ECO:0000256" key="5">
    <source>
        <dbReference type="ARBA" id="ARBA00022692"/>
    </source>
</evidence>
<comment type="similarity">
    <text evidence="2 8">Belongs to the BioY family.</text>
</comment>